<feature type="transmembrane region" description="Helical" evidence="7">
    <location>
        <begin position="250"/>
        <end position="275"/>
    </location>
</feature>
<name>A0A699Z3X3_HAELA</name>
<dbReference type="Pfam" id="PF01490">
    <property type="entry name" value="Aa_trans"/>
    <property type="match status" value="1"/>
</dbReference>
<evidence type="ECO:0000256" key="1">
    <source>
        <dbReference type="ARBA" id="ARBA00004141"/>
    </source>
</evidence>
<keyword evidence="5 7" id="KW-0472">Membrane</keyword>
<sequence length="277" mass="29218">MVLKGVPCTPSASGAPSGSSSSSEFEKAATVGVVVIVALMLLIASQAVQQGFPAITSGQVPIWFKPGSAAMLPEAFAVLGFAFYMQPMLMPLLAEMPRGEAGMKVSEQAVHITLYGVASAAYGSVGLFGAALFGDATESNIMVNDLLPGQPRATLVLYGALMVYLCCGMVTTHYALRASLEVLLCGEGAPYVIKVPEGAVLRGCKKTRRKLREHLRLRAEIHSQLRVIASLLVLRIFLTCLVGYPTCLVGYPAVVIIVGVGCSTAGLWVAAIYIYKC</sequence>
<keyword evidence="2 7" id="KW-0812">Transmembrane</keyword>
<dbReference type="PANTHER" id="PTHR22950:SF702">
    <property type="entry name" value="AMINO ACID TRANSPORTER PROTEIN"/>
    <property type="match status" value="1"/>
</dbReference>
<evidence type="ECO:0000259" key="8">
    <source>
        <dbReference type="Pfam" id="PF01490"/>
    </source>
</evidence>
<dbReference type="InterPro" id="IPR013057">
    <property type="entry name" value="AA_transpt_TM"/>
</dbReference>
<accession>A0A699Z3X3</accession>
<dbReference type="AlphaFoldDB" id="A0A699Z3X3"/>
<dbReference type="EMBL" id="BLLF01000633">
    <property type="protein sequence ID" value="GFH13614.1"/>
    <property type="molecule type" value="Genomic_DNA"/>
</dbReference>
<dbReference type="PANTHER" id="PTHR22950">
    <property type="entry name" value="AMINO ACID TRANSPORTER"/>
    <property type="match status" value="1"/>
</dbReference>
<evidence type="ECO:0000313" key="10">
    <source>
        <dbReference type="Proteomes" id="UP000485058"/>
    </source>
</evidence>
<evidence type="ECO:0000256" key="2">
    <source>
        <dbReference type="ARBA" id="ARBA00022692"/>
    </source>
</evidence>
<feature type="transmembrane region" description="Helical" evidence="7">
    <location>
        <begin position="28"/>
        <end position="48"/>
    </location>
</feature>
<evidence type="ECO:0000256" key="4">
    <source>
        <dbReference type="ARBA" id="ARBA00022989"/>
    </source>
</evidence>
<keyword evidence="4 7" id="KW-1133">Transmembrane helix</keyword>
<evidence type="ECO:0000256" key="5">
    <source>
        <dbReference type="ARBA" id="ARBA00023136"/>
    </source>
</evidence>
<feature type="transmembrane region" description="Helical" evidence="7">
    <location>
        <begin position="109"/>
        <end position="134"/>
    </location>
</feature>
<feature type="transmembrane region" description="Helical" evidence="7">
    <location>
        <begin position="155"/>
        <end position="176"/>
    </location>
</feature>
<feature type="transmembrane region" description="Helical" evidence="7">
    <location>
        <begin position="225"/>
        <end position="244"/>
    </location>
</feature>
<evidence type="ECO:0000256" key="3">
    <source>
        <dbReference type="ARBA" id="ARBA00022970"/>
    </source>
</evidence>
<proteinExistence type="predicted"/>
<protein>
    <submittedName>
        <fullName evidence="9">Aa_trans domain-containing protein</fullName>
    </submittedName>
</protein>
<feature type="transmembrane region" description="Helical" evidence="7">
    <location>
        <begin position="69"/>
        <end position="89"/>
    </location>
</feature>
<feature type="domain" description="Amino acid transporter transmembrane" evidence="8">
    <location>
        <begin position="25"/>
        <end position="183"/>
    </location>
</feature>
<comment type="subcellular location">
    <subcellularLocation>
        <location evidence="1">Membrane</location>
        <topology evidence="1">Multi-pass membrane protein</topology>
    </subcellularLocation>
</comment>
<evidence type="ECO:0000256" key="6">
    <source>
        <dbReference type="SAM" id="MobiDB-lite"/>
    </source>
</evidence>
<evidence type="ECO:0000256" key="7">
    <source>
        <dbReference type="SAM" id="Phobius"/>
    </source>
</evidence>
<feature type="region of interest" description="Disordered" evidence="6">
    <location>
        <begin position="1"/>
        <end position="23"/>
    </location>
</feature>
<dbReference type="Proteomes" id="UP000485058">
    <property type="component" value="Unassembled WGS sequence"/>
</dbReference>
<keyword evidence="3" id="KW-0813">Transport</keyword>
<evidence type="ECO:0000313" key="9">
    <source>
        <dbReference type="EMBL" id="GFH13614.1"/>
    </source>
</evidence>
<keyword evidence="10" id="KW-1185">Reference proteome</keyword>
<keyword evidence="3" id="KW-0029">Amino-acid transport</keyword>
<dbReference type="GO" id="GO:0015179">
    <property type="term" value="F:L-amino acid transmembrane transporter activity"/>
    <property type="evidence" value="ECO:0007669"/>
    <property type="project" value="TreeGrafter"/>
</dbReference>
<organism evidence="9 10">
    <name type="scientific">Haematococcus lacustris</name>
    <name type="common">Green alga</name>
    <name type="synonym">Haematococcus pluvialis</name>
    <dbReference type="NCBI Taxonomy" id="44745"/>
    <lineage>
        <taxon>Eukaryota</taxon>
        <taxon>Viridiplantae</taxon>
        <taxon>Chlorophyta</taxon>
        <taxon>core chlorophytes</taxon>
        <taxon>Chlorophyceae</taxon>
        <taxon>CS clade</taxon>
        <taxon>Chlamydomonadales</taxon>
        <taxon>Haematococcaceae</taxon>
        <taxon>Haematococcus</taxon>
    </lineage>
</organism>
<dbReference type="GO" id="GO:0016020">
    <property type="term" value="C:membrane"/>
    <property type="evidence" value="ECO:0007669"/>
    <property type="project" value="UniProtKB-SubCell"/>
</dbReference>
<gene>
    <name evidence="9" type="ORF">HaLaN_09539</name>
</gene>
<comment type="caution">
    <text evidence="9">The sequence shown here is derived from an EMBL/GenBank/DDBJ whole genome shotgun (WGS) entry which is preliminary data.</text>
</comment>
<feature type="compositionally biased region" description="Low complexity" evidence="6">
    <location>
        <begin position="10"/>
        <end position="23"/>
    </location>
</feature>
<reference evidence="9 10" key="1">
    <citation type="submission" date="2020-02" db="EMBL/GenBank/DDBJ databases">
        <title>Draft genome sequence of Haematococcus lacustris strain NIES-144.</title>
        <authorList>
            <person name="Morimoto D."/>
            <person name="Nakagawa S."/>
            <person name="Yoshida T."/>
            <person name="Sawayama S."/>
        </authorList>
    </citation>
    <scope>NUCLEOTIDE SEQUENCE [LARGE SCALE GENOMIC DNA]</scope>
    <source>
        <strain evidence="9 10">NIES-144</strain>
    </source>
</reference>